<feature type="compositionally biased region" description="Acidic residues" evidence="2">
    <location>
        <begin position="105"/>
        <end position="116"/>
    </location>
</feature>
<dbReference type="EMBL" id="BGPR01000531">
    <property type="protein sequence ID" value="GBM25172.1"/>
    <property type="molecule type" value="Genomic_DNA"/>
</dbReference>
<keyword evidence="1" id="KW-0539">Nucleus</keyword>
<dbReference type="Proteomes" id="UP000499080">
    <property type="component" value="Unassembled WGS sequence"/>
</dbReference>
<keyword evidence="5" id="KW-1185">Reference proteome</keyword>
<dbReference type="InterPro" id="IPR004210">
    <property type="entry name" value="BESS_motif"/>
</dbReference>
<dbReference type="GO" id="GO:0005634">
    <property type="term" value="C:nucleus"/>
    <property type="evidence" value="ECO:0007669"/>
    <property type="project" value="UniProtKB-SubCell"/>
</dbReference>
<protein>
    <recommendedName>
        <fullName evidence="3">BESS domain-containing protein</fullName>
    </recommendedName>
</protein>
<reference evidence="4 5" key="1">
    <citation type="journal article" date="2019" name="Sci. Rep.">
        <title>Orb-weaving spider Araneus ventricosus genome elucidates the spidroin gene catalogue.</title>
        <authorList>
            <person name="Kono N."/>
            <person name="Nakamura H."/>
            <person name="Ohtoshi R."/>
            <person name="Moran D.A.P."/>
            <person name="Shinohara A."/>
            <person name="Yoshida Y."/>
            <person name="Fujiwara M."/>
            <person name="Mori M."/>
            <person name="Tomita M."/>
            <person name="Arakawa K."/>
        </authorList>
    </citation>
    <scope>NUCLEOTIDE SEQUENCE [LARGE SCALE GENOMIC DNA]</scope>
</reference>
<name>A0A4Y2E7N1_ARAVE</name>
<evidence type="ECO:0000313" key="5">
    <source>
        <dbReference type="Proteomes" id="UP000499080"/>
    </source>
</evidence>
<evidence type="ECO:0000256" key="2">
    <source>
        <dbReference type="SAM" id="MobiDB-lite"/>
    </source>
</evidence>
<dbReference type="PROSITE" id="PS51031">
    <property type="entry name" value="BESS"/>
    <property type="match status" value="1"/>
</dbReference>
<sequence length="116" mass="13201">MSQLLILSHLSQMPKRRKSDPFEKEVLKVLQANVGQGADEMFLLSQLPYIKIWEKTDKLQFQIQFLQLIQQYSNVWESTDVPAPSPENNTLLSSSTTSKAPSQAELDDDYDSVLSI</sequence>
<proteinExistence type="predicted"/>
<dbReference type="AlphaFoldDB" id="A0A4Y2E7N1"/>
<comment type="subcellular location">
    <subcellularLocation>
        <location evidence="1">Nucleus</location>
    </subcellularLocation>
</comment>
<gene>
    <name evidence="4" type="ORF">AVEN_96723_1</name>
</gene>
<dbReference type="OrthoDB" id="6627638at2759"/>
<accession>A0A4Y2E7N1</accession>
<dbReference type="GO" id="GO:0003677">
    <property type="term" value="F:DNA binding"/>
    <property type="evidence" value="ECO:0007669"/>
    <property type="project" value="InterPro"/>
</dbReference>
<evidence type="ECO:0000313" key="4">
    <source>
        <dbReference type="EMBL" id="GBM25172.1"/>
    </source>
</evidence>
<evidence type="ECO:0000256" key="1">
    <source>
        <dbReference type="PROSITE-ProRule" id="PRU00371"/>
    </source>
</evidence>
<feature type="domain" description="BESS" evidence="3">
    <location>
        <begin position="36"/>
        <end position="75"/>
    </location>
</feature>
<organism evidence="4 5">
    <name type="scientific">Araneus ventricosus</name>
    <name type="common">Orbweaver spider</name>
    <name type="synonym">Epeira ventricosa</name>
    <dbReference type="NCBI Taxonomy" id="182803"/>
    <lineage>
        <taxon>Eukaryota</taxon>
        <taxon>Metazoa</taxon>
        <taxon>Ecdysozoa</taxon>
        <taxon>Arthropoda</taxon>
        <taxon>Chelicerata</taxon>
        <taxon>Arachnida</taxon>
        <taxon>Araneae</taxon>
        <taxon>Araneomorphae</taxon>
        <taxon>Entelegynae</taxon>
        <taxon>Araneoidea</taxon>
        <taxon>Araneidae</taxon>
        <taxon>Araneus</taxon>
    </lineage>
</organism>
<feature type="region of interest" description="Disordered" evidence="2">
    <location>
        <begin position="79"/>
        <end position="116"/>
    </location>
</feature>
<comment type="caution">
    <text evidence="4">The sequence shown here is derived from an EMBL/GenBank/DDBJ whole genome shotgun (WGS) entry which is preliminary data.</text>
</comment>
<evidence type="ECO:0000259" key="3">
    <source>
        <dbReference type="PROSITE" id="PS51031"/>
    </source>
</evidence>